<accession>E6MHY3</accession>
<name>E6MHY3_9FIRM</name>
<comment type="caution">
    <text evidence="1">The sequence shown here is derived from an EMBL/GenBank/DDBJ whole genome shotgun (WGS) entry which is preliminary data.</text>
</comment>
<sequence>MVLLMPATADARAFQSVKFKVTAPAAGESNGLKSFLGMV</sequence>
<keyword evidence="2" id="KW-1185">Reference proteome</keyword>
<dbReference type="EMBL" id="AEQN01000022">
    <property type="protein sequence ID" value="EFV01307.1"/>
    <property type="molecule type" value="Genomic_DNA"/>
</dbReference>
<reference evidence="1 2" key="1">
    <citation type="submission" date="2010-12" db="EMBL/GenBank/DDBJ databases">
        <authorList>
            <person name="Muzny D."/>
            <person name="Qin X."/>
            <person name="Deng J."/>
            <person name="Jiang H."/>
            <person name="Liu Y."/>
            <person name="Qu J."/>
            <person name="Song X.-Z."/>
            <person name="Zhang L."/>
            <person name="Thornton R."/>
            <person name="Coyle M."/>
            <person name="Francisco L."/>
            <person name="Jackson L."/>
            <person name="Javaid M."/>
            <person name="Korchina V."/>
            <person name="Kovar C."/>
            <person name="Mata R."/>
            <person name="Mathew T."/>
            <person name="Ngo R."/>
            <person name="Nguyen L."/>
            <person name="Nguyen N."/>
            <person name="Okwuonu G."/>
            <person name="Ongeri F."/>
            <person name="Pham C."/>
            <person name="Simmons D."/>
            <person name="Wilczek-Boney K."/>
            <person name="Hale W."/>
            <person name="Jakkamsetti A."/>
            <person name="Pham P."/>
            <person name="Ruth R."/>
            <person name="San Lucas F."/>
            <person name="Warren J."/>
            <person name="Zhang J."/>
            <person name="Zhao Z."/>
            <person name="Zhou C."/>
            <person name="Zhu D."/>
            <person name="Lee S."/>
            <person name="Bess C."/>
            <person name="Blankenburg K."/>
            <person name="Forbes L."/>
            <person name="Fu Q."/>
            <person name="Gubbala S."/>
            <person name="Hirani K."/>
            <person name="Jayaseelan J.C."/>
            <person name="Lara F."/>
            <person name="Munidasa M."/>
            <person name="Palculict T."/>
            <person name="Patil S."/>
            <person name="Pu L.-L."/>
            <person name="Saada N."/>
            <person name="Tang L."/>
            <person name="Weissenberger G."/>
            <person name="Zhu Y."/>
            <person name="Hemphill L."/>
            <person name="Shang Y."/>
            <person name="Youmans B."/>
            <person name="Ayvaz T."/>
            <person name="Ross M."/>
            <person name="Santibanez J."/>
            <person name="Aqrawi P."/>
            <person name="Gross S."/>
            <person name="Joshi V."/>
            <person name="Fowler G."/>
            <person name="Nazareth L."/>
            <person name="Reid J."/>
            <person name="Worley K."/>
            <person name="Petrosino J."/>
            <person name="Highlander S."/>
            <person name="Gibbs R."/>
        </authorList>
    </citation>
    <scope>NUCLEOTIDE SEQUENCE [LARGE SCALE GENOMIC DNA]</scope>
    <source>
        <strain evidence="1 2">ATCC 23263</strain>
    </source>
</reference>
<dbReference type="AlphaFoldDB" id="E6MHY3"/>
<dbReference type="Proteomes" id="UP000004754">
    <property type="component" value="Unassembled WGS sequence"/>
</dbReference>
<dbReference type="STRING" id="887929.HMP0721_1688"/>
<proteinExistence type="predicted"/>
<dbReference type="HOGENOM" id="CLU_3315491_0_0_9"/>
<protein>
    <submittedName>
        <fullName evidence="1">Uncharacterized protein</fullName>
    </submittedName>
</protein>
<organism evidence="1 2">
    <name type="scientific">Pseudoramibacter alactolyticus ATCC 23263</name>
    <dbReference type="NCBI Taxonomy" id="887929"/>
    <lineage>
        <taxon>Bacteria</taxon>
        <taxon>Bacillati</taxon>
        <taxon>Bacillota</taxon>
        <taxon>Clostridia</taxon>
        <taxon>Eubacteriales</taxon>
        <taxon>Eubacteriaceae</taxon>
        <taxon>Pseudoramibacter</taxon>
    </lineage>
</organism>
<gene>
    <name evidence="1" type="ORF">HMP0721_1688</name>
</gene>
<evidence type="ECO:0000313" key="2">
    <source>
        <dbReference type="Proteomes" id="UP000004754"/>
    </source>
</evidence>
<evidence type="ECO:0000313" key="1">
    <source>
        <dbReference type="EMBL" id="EFV01307.1"/>
    </source>
</evidence>